<proteinExistence type="inferred from homology"/>
<dbReference type="PANTHER" id="PTHR30283">
    <property type="entry name" value="PEROXIDE STRESS RESPONSE PROTEIN YAAA"/>
    <property type="match status" value="1"/>
</dbReference>
<gene>
    <name evidence="2" type="ORF">CY0110_03749</name>
</gene>
<dbReference type="PANTHER" id="PTHR30283:SF4">
    <property type="entry name" value="PEROXIDE STRESS RESISTANCE PROTEIN YAAA"/>
    <property type="match status" value="1"/>
</dbReference>
<comment type="similarity">
    <text evidence="1">Belongs to the UPF0246 family.</text>
</comment>
<protein>
    <recommendedName>
        <fullName evidence="1">UPF0246 protein CY0110_03749</fullName>
    </recommendedName>
</protein>
<accession>A3IKG3</accession>
<organism evidence="2 3">
    <name type="scientific">Crocosphaera chwakensis CCY0110</name>
    <dbReference type="NCBI Taxonomy" id="391612"/>
    <lineage>
        <taxon>Bacteria</taxon>
        <taxon>Bacillati</taxon>
        <taxon>Cyanobacteriota</taxon>
        <taxon>Cyanophyceae</taxon>
        <taxon>Oscillatoriophycideae</taxon>
        <taxon>Chroococcales</taxon>
        <taxon>Aphanothecaceae</taxon>
        <taxon>Crocosphaera</taxon>
        <taxon>Crocosphaera chwakensis</taxon>
    </lineage>
</organism>
<dbReference type="InterPro" id="IPR005583">
    <property type="entry name" value="YaaA"/>
</dbReference>
<dbReference type="OrthoDB" id="9777133at2"/>
<dbReference type="GO" id="GO:0005829">
    <property type="term" value="C:cytosol"/>
    <property type="evidence" value="ECO:0007669"/>
    <property type="project" value="TreeGrafter"/>
</dbReference>
<name>A3IKG3_9CHRO</name>
<keyword evidence="3" id="KW-1185">Reference proteome</keyword>
<dbReference type="AlphaFoldDB" id="A3IKG3"/>
<dbReference type="RefSeq" id="WP_008273822.1">
    <property type="nucleotide sequence ID" value="NZ_AAXW01000003.1"/>
</dbReference>
<dbReference type="EMBL" id="AAXW01000003">
    <property type="protein sequence ID" value="EAZ93152.1"/>
    <property type="molecule type" value="Genomic_DNA"/>
</dbReference>
<dbReference type="Proteomes" id="UP000003781">
    <property type="component" value="Unassembled WGS sequence"/>
</dbReference>
<evidence type="ECO:0000313" key="2">
    <source>
        <dbReference type="EMBL" id="EAZ93152.1"/>
    </source>
</evidence>
<comment type="caution">
    <text evidence="2">The sequence shown here is derived from an EMBL/GenBank/DDBJ whole genome shotgun (WGS) entry which is preliminary data.</text>
</comment>
<evidence type="ECO:0000256" key="1">
    <source>
        <dbReference type="HAMAP-Rule" id="MF_00652"/>
    </source>
</evidence>
<dbReference type="Pfam" id="PF03883">
    <property type="entry name" value="H2O2_YaaD"/>
    <property type="match status" value="1"/>
</dbReference>
<dbReference type="eggNOG" id="COG3022">
    <property type="taxonomic scope" value="Bacteria"/>
</dbReference>
<sequence length="250" mass="29218">MLLILSSAKTLVFDDVFTVPETTQAIYQEDANFLLDSLQTFTSEQLGQLLGVSKSLANLNYQRFQLFDTSQKQASILAYRGDVFKQLELEKFKDKDYLFAQNHLRIISGLYGILRPLDKMSPYRLEMSTRLKTEKADNLYQFWTQKVTHQLNNELEQHQTKVLLNLASDEYSRIIDSKLFKYPILKVSFKEMRNRKLKTIGIIAKKSRGLMTNWIIQNQIDDPSELKDYSGLGYHYDESLSNQQEMIFIK</sequence>
<evidence type="ECO:0000313" key="3">
    <source>
        <dbReference type="Proteomes" id="UP000003781"/>
    </source>
</evidence>
<dbReference type="HAMAP" id="MF_00652">
    <property type="entry name" value="UPF0246"/>
    <property type="match status" value="1"/>
</dbReference>
<reference evidence="2 3" key="1">
    <citation type="submission" date="2007-03" db="EMBL/GenBank/DDBJ databases">
        <authorList>
            <person name="Stal L."/>
            <person name="Ferriera S."/>
            <person name="Johnson J."/>
            <person name="Kravitz S."/>
            <person name="Beeson K."/>
            <person name="Sutton G."/>
            <person name="Rogers Y.-H."/>
            <person name="Friedman R."/>
            <person name="Frazier M."/>
            <person name="Venter J.C."/>
        </authorList>
    </citation>
    <scope>NUCLEOTIDE SEQUENCE [LARGE SCALE GENOMIC DNA]</scope>
    <source>
        <strain evidence="2 3">CCY0110</strain>
    </source>
</reference>
<dbReference type="GO" id="GO:0033194">
    <property type="term" value="P:response to hydroperoxide"/>
    <property type="evidence" value="ECO:0007669"/>
    <property type="project" value="TreeGrafter"/>
</dbReference>